<reference evidence="1" key="1">
    <citation type="submission" date="2019-08" db="EMBL/GenBank/DDBJ databases">
        <authorList>
            <person name="Kucharzyk K."/>
            <person name="Murdoch R.W."/>
            <person name="Higgins S."/>
            <person name="Loffler F."/>
        </authorList>
    </citation>
    <scope>NUCLEOTIDE SEQUENCE</scope>
</reference>
<sequence length="62" mass="6956">MIHGKTVLVIAHRLRTIADADKIIVLNDGKLAEQGTHEELLARDGLYARLFNIQQQSMGWSV</sequence>
<keyword evidence="1" id="KW-0547">Nucleotide-binding</keyword>
<dbReference type="InterPro" id="IPR027417">
    <property type="entry name" value="P-loop_NTPase"/>
</dbReference>
<organism evidence="1">
    <name type="scientific">bioreactor metagenome</name>
    <dbReference type="NCBI Taxonomy" id="1076179"/>
    <lineage>
        <taxon>unclassified sequences</taxon>
        <taxon>metagenomes</taxon>
        <taxon>ecological metagenomes</taxon>
    </lineage>
</organism>
<dbReference type="GO" id="GO:0015421">
    <property type="term" value="F:ABC-type oligopeptide transporter activity"/>
    <property type="evidence" value="ECO:0007669"/>
    <property type="project" value="TreeGrafter"/>
</dbReference>
<name>A0A645ICY5_9ZZZZ</name>
<dbReference type="SUPFAM" id="SSF52540">
    <property type="entry name" value="P-loop containing nucleoside triphosphate hydrolases"/>
    <property type="match status" value="1"/>
</dbReference>
<evidence type="ECO:0000313" key="1">
    <source>
        <dbReference type="EMBL" id="MPN49107.1"/>
    </source>
</evidence>
<dbReference type="InterPro" id="IPR039421">
    <property type="entry name" value="Type_1_exporter"/>
</dbReference>
<dbReference type="GO" id="GO:0016787">
    <property type="term" value="F:hydrolase activity"/>
    <property type="evidence" value="ECO:0007669"/>
    <property type="project" value="UniProtKB-KW"/>
</dbReference>
<dbReference type="EC" id="3.6.3.-" evidence="1"/>
<proteinExistence type="predicted"/>
<keyword evidence="1" id="KW-0378">Hydrolase</keyword>
<dbReference type="AlphaFoldDB" id="A0A645ICY5"/>
<dbReference type="PANTHER" id="PTHR43394:SF1">
    <property type="entry name" value="ATP-BINDING CASSETTE SUB-FAMILY B MEMBER 10, MITOCHONDRIAL"/>
    <property type="match status" value="1"/>
</dbReference>
<gene>
    <name evidence="1" type="primary">irtA_10</name>
    <name evidence="1" type="ORF">SDC9_196720</name>
</gene>
<dbReference type="GO" id="GO:0005524">
    <property type="term" value="F:ATP binding"/>
    <property type="evidence" value="ECO:0007669"/>
    <property type="project" value="UniProtKB-KW"/>
</dbReference>
<accession>A0A645ICY5</accession>
<dbReference type="Gene3D" id="3.40.50.300">
    <property type="entry name" value="P-loop containing nucleotide triphosphate hydrolases"/>
    <property type="match status" value="1"/>
</dbReference>
<dbReference type="PANTHER" id="PTHR43394">
    <property type="entry name" value="ATP-DEPENDENT PERMEASE MDL1, MITOCHONDRIAL"/>
    <property type="match status" value="1"/>
</dbReference>
<keyword evidence="1" id="KW-0067">ATP-binding</keyword>
<comment type="caution">
    <text evidence="1">The sequence shown here is derived from an EMBL/GenBank/DDBJ whole genome shotgun (WGS) entry which is preliminary data.</text>
</comment>
<protein>
    <submittedName>
        <fullName evidence="1">Iron import ATP-binding/permease protein IrtA</fullName>
        <ecNumber evidence="1">3.6.3.-</ecNumber>
    </submittedName>
</protein>
<dbReference type="EMBL" id="VSSQ01112058">
    <property type="protein sequence ID" value="MPN49107.1"/>
    <property type="molecule type" value="Genomic_DNA"/>
</dbReference>